<reference evidence="4" key="1">
    <citation type="submission" date="2020-01" db="EMBL/GenBank/DDBJ databases">
        <title>Identification and distribution of gene clusters putatively required for synthesis of sphingolipid metabolism inhibitors in phylogenetically diverse species of the filamentous fungus Fusarium.</title>
        <authorList>
            <person name="Kim H.-S."/>
            <person name="Busman M."/>
            <person name="Brown D.W."/>
            <person name="Divon H."/>
            <person name="Uhlig S."/>
            <person name="Proctor R.H."/>
        </authorList>
    </citation>
    <scope>NUCLEOTIDE SEQUENCE</scope>
    <source>
        <strain evidence="4">NRRL 31653</strain>
    </source>
</reference>
<feature type="chain" id="PRO_5040252590" evidence="2">
    <location>
        <begin position="20"/>
        <end position="313"/>
    </location>
</feature>
<dbReference type="OrthoDB" id="194468at2759"/>
<dbReference type="PANTHER" id="PTHR22642:SF2">
    <property type="entry name" value="PROTEIN LONG AFTER FAR-RED 3"/>
    <property type="match status" value="1"/>
</dbReference>
<evidence type="ECO:0000256" key="2">
    <source>
        <dbReference type="SAM" id="SignalP"/>
    </source>
</evidence>
<protein>
    <submittedName>
        <fullName evidence="4">Amidohydrolase ytcJ-like</fullName>
    </submittedName>
</protein>
<feature type="region of interest" description="Disordered" evidence="1">
    <location>
        <begin position="116"/>
        <end position="159"/>
    </location>
</feature>
<dbReference type="Gene3D" id="3.10.310.70">
    <property type="match status" value="1"/>
</dbReference>
<dbReference type="Gene3D" id="3.20.20.140">
    <property type="entry name" value="Metal-dependent hydrolases"/>
    <property type="match status" value="1"/>
</dbReference>
<dbReference type="Pfam" id="PF07969">
    <property type="entry name" value="Amidohydro_3"/>
    <property type="match status" value="1"/>
</dbReference>
<comment type="caution">
    <text evidence="4">The sequence shown here is derived from an EMBL/GenBank/DDBJ whole genome shotgun (WGS) entry which is preliminary data.</text>
</comment>
<feature type="compositionally biased region" description="Basic and acidic residues" evidence="1">
    <location>
        <begin position="120"/>
        <end position="130"/>
    </location>
</feature>
<accession>A0A9P5E2I9</accession>
<evidence type="ECO:0000313" key="4">
    <source>
        <dbReference type="EMBL" id="KAF4473222.1"/>
    </source>
</evidence>
<dbReference type="Proteomes" id="UP000737391">
    <property type="component" value="Unassembled WGS sequence"/>
</dbReference>
<feature type="domain" description="Amidohydrolase 3" evidence="3">
    <location>
        <begin position="69"/>
        <end position="249"/>
    </location>
</feature>
<evidence type="ECO:0000259" key="3">
    <source>
        <dbReference type="Pfam" id="PF07969"/>
    </source>
</evidence>
<name>A0A9P5E2I9_9HYPO</name>
<keyword evidence="5" id="KW-1185">Reference proteome</keyword>
<evidence type="ECO:0000256" key="1">
    <source>
        <dbReference type="SAM" id="MobiDB-lite"/>
    </source>
</evidence>
<dbReference type="InterPro" id="IPR013108">
    <property type="entry name" value="Amidohydro_3"/>
</dbReference>
<keyword evidence="2" id="KW-0732">Signal</keyword>
<feature type="signal peptide" evidence="2">
    <location>
        <begin position="1"/>
        <end position="19"/>
    </location>
</feature>
<dbReference type="EMBL" id="LUFC02001878">
    <property type="protein sequence ID" value="KAF4473222.1"/>
    <property type="molecule type" value="Genomic_DNA"/>
</dbReference>
<gene>
    <name evidence="4" type="ORF">FAGAP_13350</name>
</gene>
<feature type="compositionally biased region" description="Low complexity" evidence="1">
    <location>
        <begin position="140"/>
        <end position="152"/>
    </location>
</feature>
<organism evidence="4 5">
    <name type="scientific">Fusarium agapanthi</name>
    <dbReference type="NCBI Taxonomy" id="1803897"/>
    <lineage>
        <taxon>Eukaryota</taxon>
        <taxon>Fungi</taxon>
        <taxon>Dikarya</taxon>
        <taxon>Ascomycota</taxon>
        <taxon>Pezizomycotina</taxon>
        <taxon>Sordariomycetes</taxon>
        <taxon>Hypocreomycetidae</taxon>
        <taxon>Hypocreales</taxon>
        <taxon>Nectriaceae</taxon>
        <taxon>Fusarium</taxon>
        <taxon>Fusarium fujikuroi species complex</taxon>
    </lineage>
</organism>
<sequence length="313" mass="33365">MARGLLTLCVSALLATASAVKPIVKPADVVFVNGEIYTMCPACFFSKHIQGCIDGETGKTDNNWLEVVNMDYAGLVEKSGNVGKKQLGKLNTKRPIIIRSSDYHTVLPNSRALELSDIDSSTKDPSDGKTVRFPGSQEPSGALSDGASALLAGPPPTAEENVQAGRAAFKLLREAGIATFQEAAAGEDHHTLFSTIKAEDGLSARAYFDYRLEAPKSIDGVPALVKDVAIKAFIDGVITYPANTAALIDPYWAHVNSPNLNGKWAPDKNSLNNPYWKPAVLTGGEVVYAADGQNFGVKAKFPNDDKTSAKLAR</sequence>
<evidence type="ECO:0000313" key="5">
    <source>
        <dbReference type="Proteomes" id="UP000737391"/>
    </source>
</evidence>
<dbReference type="AlphaFoldDB" id="A0A9P5E2I9"/>
<proteinExistence type="predicted"/>
<dbReference type="PANTHER" id="PTHR22642">
    <property type="entry name" value="IMIDAZOLONEPROPIONASE"/>
    <property type="match status" value="1"/>
</dbReference>